<comment type="caution">
    <text evidence="3">The sequence shown here is derived from an EMBL/GenBank/DDBJ whole genome shotgun (WGS) entry which is preliminary data.</text>
</comment>
<sequence length="417" mass="48434">MKNYQNEFTHIETFLKKKFNFQRKLFFTSLFKKLWFMSINTADLIIQKYENIYLSPDFNPYKVAKEIPLPKFSKLILKNLILDATVKLMTTPLLIRVTGKCIIVGDLHGNIADLLRILYHNINSDFKFLFLGDYIDRGTFSIEVITLLLALSLKHPERFYLLRGNHEFKEVNEKYGFFDQIEREYNEQNLYNKFNDAFDYLPIAAIINDKTFCVHGGISCDMKYVSQIEELKKPIHDFSIPMISDMMWSDPSDNTNYVGFIESNRGHGKIFGKGAIKRFFDHNPPINRIIRAHQWIPEAVSTLLNNSVITVFSASCYGPHANPSAILKITEEMIEKIVYDPIPQVSRNHIRQTIIESTSPIIFQPFSPRRSSLSPLCFDLKTNDTFRKTLPRTLSAKRRIKKMISAPILEQLKPMSP</sequence>
<evidence type="ECO:0000313" key="3">
    <source>
        <dbReference type="EMBL" id="OHT14702.1"/>
    </source>
</evidence>
<evidence type="ECO:0000259" key="2">
    <source>
        <dbReference type="PROSITE" id="PS00125"/>
    </source>
</evidence>
<dbReference type="SUPFAM" id="SSF56300">
    <property type="entry name" value="Metallo-dependent phosphatases"/>
    <property type="match status" value="1"/>
</dbReference>
<dbReference type="SMART" id="SM00156">
    <property type="entry name" value="PP2Ac"/>
    <property type="match status" value="1"/>
</dbReference>
<feature type="domain" description="Serine/threonine specific protein phosphatases" evidence="2">
    <location>
        <begin position="162"/>
        <end position="167"/>
    </location>
</feature>
<dbReference type="GO" id="GO:0005737">
    <property type="term" value="C:cytoplasm"/>
    <property type="evidence" value="ECO:0007669"/>
    <property type="project" value="TreeGrafter"/>
</dbReference>
<dbReference type="InterPro" id="IPR006186">
    <property type="entry name" value="Ser/Thr-sp_prot-phosphatase"/>
</dbReference>
<dbReference type="PANTHER" id="PTHR11668:SF494">
    <property type="entry name" value="PROTEIN PHOSPHATASE, PUTATIVE-RELATED"/>
    <property type="match status" value="1"/>
</dbReference>
<dbReference type="PROSITE" id="PS00125">
    <property type="entry name" value="SER_THR_PHOSPHATASE"/>
    <property type="match status" value="1"/>
</dbReference>
<protein>
    <recommendedName>
        <fullName evidence="1">Serine/threonine-protein phosphatase</fullName>
        <ecNumber evidence="1">3.1.3.16</ecNumber>
    </recommendedName>
</protein>
<dbReference type="Proteomes" id="UP000179807">
    <property type="component" value="Unassembled WGS sequence"/>
</dbReference>
<dbReference type="EMBL" id="MLAK01000326">
    <property type="protein sequence ID" value="OHT14702.1"/>
    <property type="molecule type" value="Genomic_DNA"/>
</dbReference>
<dbReference type="GO" id="GO:0005634">
    <property type="term" value="C:nucleus"/>
    <property type="evidence" value="ECO:0007669"/>
    <property type="project" value="TreeGrafter"/>
</dbReference>
<dbReference type="GeneID" id="94832782"/>
<comment type="similarity">
    <text evidence="1">Belongs to the PPP phosphatase family.</text>
</comment>
<keyword evidence="1" id="KW-0378">Hydrolase</keyword>
<organism evidence="3 4">
    <name type="scientific">Tritrichomonas foetus</name>
    <dbReference type="NCBI Taxonomy" id="1144522"/>
    <lineage>
        <taxon>Eukaryota</taxon>
        <taxon>Metamonada</taxon>
        <taxon>Parabasalia</taxon>
        <taxon>Tritrichomonadida</taxon>
        <taxon>Tritrichomonadidae</taxon>
        <taxon>Tritrichomonas</taxon>
    </lineage>
</organism>
<dbReference type="PANTHER" id="PTHR11668">
    <property type="entry name" value="SERINE/THREONINE PROTEIN PHOSPHATASE"/>
    <property type="match status" value="1"/>
</dbReference>
<dbReference type="AlphaFoldDB" id="A0A1J4KYB3"/>
<evidence type="ECO:0000313" key="4">
    <source>
        <dbReference type="Proteomes" id="UP000179807"/>
    </source>
</evidence>
<name>A0A1J4KYB3_9EUKA</name>
<dbReference type="EC" id="3.1.3.16" evidence="1"/>
<dbReference type="InterPro" id="IPR004843">
    <property type="entry name" value="Calcineurin-like_PHP"/>
</dbReference>
<evidence type="ECO:0000256" key="1">
    <source>
        <dbReference type="RuleBase" id="RU004273"/>
    </source>
</evidence>
<dbReference type="OrthoDB" id="445564at2759"/>
<dbReference type="InterPro" id="IPR050341">
    <property type="entry name" value="PP1_catalytic_subunit"/>
</dbReference>
<dbReference type="VEuPathDB" id="TrichDB:TRFO_14892"/>
<accession>A0A1J4KYB3</accession>
<proteinExistence type="inferred from homology"/>
<reference evidence="3" key="1">
    <citation type="submission" date="2016-10" db="EMBL/GenBank/DDBJ databases">
        <authorList>
            <person name="Benchimol M."/>
            <person name="Almeida L.G."/>
            <person name="Vasconcelos A.T."/>
            <person name="Perreira-Neves A."/>
            <person name="Rosa I.A."/>
            <person name="Tasca T."/>
            <person name="Bogo M.R."/>
            <person name="de Souza W."/>
        </authorList>
    </citation>
    <scope>NUCLEOTIDE SEQUENCE [LARGE SCALE GENOMIC DNA]</scope>
    <source>
        <strain evidence="3">K</strain>
    </source>
</reference>
<dbReference type="CDD" id="cd00144">
    <property type="entry name" value="MPP_PPP_family"/>
    <property type="match status" value="1"/>
</dbReference>
<gene>
    <name evidence="3" type="ORF">TRFO_14892</name>
</gene>
<dbReference type="Pfam" id="PF00149">
    <property type="entry name" value="Metallophos"/>
    <property type="match status" value="1"/>
</dbReference>
<dbReference type="InterPro" id="IPR029052">
    <property type="entry name" value="Metallo-depent_PP-like"/>
</dbReference>
<keyword evidence="4" id="KW-1185">Reference proteome</keyword>
<dbReference type="Gene3D" id="3.60.21.10">
    <property type="match status" value="1"/>
</dbReference>
<dbReference type="RefSeq" id="XP_068367838.1">
    <property type="nucleotide sequence ID" value="XM_068498078.1"/>
</dbReference>
<dbReference type="GO" id="GO:0004722">
    <property type="term" value="F:protein serine/threonine phosphatase activity"/>
    <property type="evidence" value="ECO:0007669"/>
    <property type="project" value="UniProtKB-EC"/>
</dbReference>
<dbReference type="PRINTS" id="PR00114">
    <property type="entry name" value="STPHPHTASE"/>
</dbReference>
<comment type="catalytic activity">
    <reaction evidence="1">
        <text>O-phospho-L-threonyl-[protein] + H2O = L-threonyl-[protein] + phosphate</text>
        <dbReference type="Rhea" id="RHEA:47004"/>
        <dbReference type="Rhea" id="RHEA-COMP:11060"/>
        <dbReference type="Rhea" id="RHEA-COMP:11605"/>
        <dbReference type="ChEBI" id="CHEBI:15377"/>
        <dbReference type="ChEBI" id="CHEBI:30013"/>
        <dbReference type="ChEBI" id="CHEBI:43474"/>
        <dbReference type="ChEBI" id="CHEBI:61977"/>
        <dbReference type="EC" id="3.1.3.16"/>
    </reaction>
</comment>